<sequence length="483" mass="55327">MSITVFLIAVVAMLSSSSPAYARIDRSRDRNSGPQLLYFKIGGELWKVPLTPGSSELRPKLVTRSVHDFDVDEVRDRLYWIESESGRLFYRGLSYDSSDAYMFHWPTSRFDRTGLNFAFDFATERFYAINSPLPMTSINASNIENSSFATSEVSVLDYSGRERWILNSTVIDVESELLSDQRSYKRERLEKIVLDPNEGLIFVVIRISSKPLVITRRNFDPKSQKHQHPKKFTPVVCQILKYNTNGTTKTHLVSGATISDISASLGVNRKERRIFWLDSKRDMIESVDYDGQDRKFVVKTQNALALTAYRDKLFWISHDGNGSLVLSSCQLAAHVCRERDVRPRVLPSPSYPHLSSSSQPENHQNLPQYNSSINPKVSLRWSVAELQPPLSACDPEYSLAYCEFMCLRAPRRLTKRACSCRLGPRSCPDSTGRQQRDRRQIYEWDDRWESMNTPQPTIRSDPQQDALSLSGLNIPLYILYHGK</sequence>
<dbReference type="Proteomes" id="UP001239111">
    <property type="component" value="Chromosome 4"/>
</dbReference>
<accession>A0ACC2N223</accession>
<gene>
    <name evidence="1" type="ORF">QAD02_006877</name>
</gene>
<dbReference type="EMBL" id="CM056744">
    <property type="protein sequence ID" value="KAJ8665215.1"/>
    <property type="molecule type" value="Genomic_DNA"/>
</dbReference>
<organism evidence="1 2">
    <name type="scientific">Eretmocerus hayati</name>
    <dbReference type="NCBI Taxonomy" id="131215"/>
    <lineage>
        <taxon>Eukaryota</taxon>
        <taxon>Metazoa</taxon>
        <taxon>Ecdysozoa</taxon>
        <taxon>Arthropoda</taxon>
        <taxon>Hexapoda</taxon>
        <taxon>Insecta</taxon>
        <taxon>Pterygota</taxon>
        <taxon>Neoptera</taxon>
        <taxon>Endopterygota</taxon>
        <taxon>Hymenoptera</taxon>
        <taxon>Apocrita</taxon>
        <taxon>Proctotrupomorpha</taxon>
        <taxon>Chalcidoidea</taxon>
        <taxon>Aphelinidae</taxon>
        <taxon>Aphelininae</taxon>
        <taxon>Eretmocerus</taxon>
    </lineage>
</organism>
<keyword evidence="2" id="KW-1185">Reference proteome</keyword>
<protein>
    <submittedName>
        <fullName evidence="1">Uncharacterized protein</fullName>
    </submittedName>
</protein>
<reference evidence="1" key="1">
    <citation type="submission" date="2023-04" db="EMBL/GenBank/DDBJ databases">
        <title>A chromosome-level genome assembly of the parasitoid wasp Eretmocerus hayati.</title>
        <authorList>
            <person name="Zhong Y."/>
            <person name="Liu S."/>
            <person name="Liu Y."/>
        </authorList>
    </citation>
    <scope>NUCLEOTIDE SEQUENCE</scope>
    <source>
        <strain evidence="1">ZJU_SS_LIU_2023</strain>
    </source>
</reference>
<proteinExistence type="predicted"/>
<evidence type="ECO:0000313" key="1">
    <source>
        <dbReference type="EMBL" id="KAJ8665215.1"/>
    </source>
</evidence>
<evidence type="ECO:0000313" key="2">
    <source>
        <dbReference type="Proteomes" id="UP001239111"/>
    </source>
</evidence>
<comment type="caution">
    <text evidence="1">The sequence shown here is derived from an EMBL/GenBank/DDBJ whole genome shotgun (WGS) entry which is preliminary data.</text>
</comment>
<name>A0ACC2N223_9HYME</name>